<organism evidence="2 3">
    <name type="scientific">Alteromonas salexigens</name>
    <dbReference type="NCBI Taxonomy" id="2982530"/>
    <lineage>
        <taxon>Bacteria</taxon>
        <taxon>Pseudomonadati</taxon>
        <taxon>Pseudomonadota</taxon>
        <taxon>Gammaproteobacteria</taxon>
        <taxon>Alteromonadales</taxon>
        <taxon>Alteromonadaceae</taxon>
        <taxon>Alteromonas/Salinimonas group</taxon>
        <taxon>Alteromonas</taxon>
    </lineage>
</organism>
<evidence type="ECO:0000256" key="1">
    <source>
        <dbReference type="SAM" id="MobiDB-lite"/>
    </source>
</evidence>
<comment type="caution">
    <text evidence="2">The sequence shown here is derived from an EMBL/GenBank/DDBJ whole genome shotgun (WGS) entry which is preliminary data.</text>
</comment>
<dbReference type="RefSeq" id="WP_262994053.1">
    <property type="nucleotide sequence ID" value="NZ_JAOTJC010000008.1"/>
</dbReference>
<dbReference type="EMBL" id="JAOTJC010000008">
    <property type="protein sequence ID" value="MCU7554914.1"/>
    <property type="molecule type" value="Genomic_DNA"/>
</dbReference>
<dbReference type="Proteomes" id="UP001209257">
    <property type="component" value="Unassembled WGS sequence"/>
</dbReference>
<evidence type="ECO:0000313" key="3">
    <source>
        <dbReference type="Proteomes" id="UP001209257"/>
    </source>
</evidence>
<reference evidence="3" key="1">
    <citation type="submission" date="2023-07" db="EMBL/GenBank/DDBJ databases">
        <title>Study on multiphase classification of strain Alteromonas salexigens isolated from the Yellow Sea.</title>
        <authorList>
            <person name="Sun L."/>
        </authorList>
    </citation>
    <scope>NUCLEOTIDE SEQUENCE [LARGE SCALE GENOMIC DNA]</scope>
    <source>
        <strain evidence="3">ASW11-19</strain>
    </source>
</reference>
<feature type="region of interest" description="Disordered" evidence="1">
    <location>
        <begin position="51"/>
        <end position="70"/>
    </location>
</feature>
<protein>
    <recommendedName>
        <fullName evidence="4">KfrA N-terminal DNA-binding domain-containing protein</fullName>
    </recommendedName>
</protein>
<evidence type="ECO:0008006" key="4">
    <source>
        <dbReference type="Google" id="ProtNLM"/>
    </source>
</evidence>
<name>A0ABT2VNT6_9ALTE</name>
<evidence type="ECO:0000313" key="2">
    <source>
        <dbReference type="EMBL" id="MCU7554914.1"/>
    </source>
</evidence>
<proteinExistence type="predicted"/>
<gene>
    <name evidence="2" type="ORF">OCL06_09910</name>
</gene>
<accession>A0ABT2VNT6</accession>
<keyword evidence="3" id="KW-1185">Reference proteome</keyword>
<sequence length="99" mass="11048">MTHQDSVQQLVMLCHKLQKEGVPPTIAMLRAKAPFTVSVTQAIAAVKAFKGSRQAPEEDSTPVHSQTDQLQDMEKRIVQLEEAVALLEQRLQQLQPTTE</sequence>